<keyword evidence="1" id="KW-1133">Transmembrane helix</keyword>
<name>A0AAV3R3H9_LITER</name>
<dbReference type="AlphaFoldDB" id="A0AAV3R3H9"/>
<dbReference type="PANTHER" id="PTHR35474">
    <property type="entry name" value="ATP PHOSPHORIBOSYLTRANSFERASE REGULATORY SUBUNIT"/>
    <property type="match status" value="1"/>
</dbReference>
<proteinExistence type="predicted"/>
<dbReference type="InterPro" id="IPR039324">
    <property type="entry name" value="SHW1"/>
</dbReference>
<organism evidence="2 3">
    <name type="scientific">Lithospermum erythrorhizon</name>
    <name type="common">Purple gromwell</name>
    <name type="synonym">Lithospermum officinale var. erythrorhizon</name>
    <dbReference type="NCBI Taxonomy" id="34254"/>
    <lineage>
        <taxon>Eukaryota</taxon>
        <taxon>Viridiplantae</taxon>
        <taxon>Streptophyta</taxon>
        <taxon>Embryophyta</taxon>
        <taxon>Tracheophyta</taxon>
        <taxon>Spermatophyta</taxon>
        <taxon>Magnoliopsida</taxon>
        <taxon>eudicotyledons</taxon>
        <taxon>Gunneridae</taxon>
        <taxon>Pentapetalae</taxon>
        <taxon>asterids</taxon>
        <taxon>lamiids</taxon>
        <taxon>Boraginales</taxon>
        <taxon>Boraginaceae</taxon>
        <taxon>Boraginoideae</taxon>
        <taxon>Lithospermeae</taxon>
        <taxon>Lithospermum</taxon>
    </lineage>
</organism>
<evidence type="ECO:0000256" key="1">
    <source>
        <dbReference type="SAM" id="Phobius"/>
    </source>
</evidence>
<evidence type="ECO:0000313" key="2">
    <source>
        <dbReference type="EMBL" id="GAA0170528.1"/>
    </source>
</evidence>
<evidence type="ECO:0000313" key="3">
    <source>
        <dbReference type="Proteomes" id="UP001454036"/>
    </source>
</evidence>
<protein>
    <submittedName>
        <fullName evidence="2">Protein-binding activity modulator</fullName>
    </submittedName>
</protein>
<gene>
    <name evidence="2" type="ORF">LIER_24764</name>
</gene>
<keyword evidence="3" id="KW-1185">Reference proteome</keyword>
<comment type="caution">
    <text evidence="2">The sequence shown here is derived from an EMBL/GenBank/DDBJ whole genome shotgun (WGS) entry which is preliminary data.</text>
</comment>
<feature type="transmembrane region" description="Helical" evidence="1">
    <location>
        <begin position="146"/>
        <end position="167"/>
    </location>
</feature>
<dbReference type="Proteomes" id="UP001454036">
    <property type="component" value="Unassembled WGS sequence"/>
</dbReference>
<reference evidence="2 3" key="1">
    <citation type="submission" date="2024-01" db="EMBL/GenBank/DDBJ databases">
        <title>The complete chloroplast genome sequence of Lithospermum erythrorhizon: insights into the phylogenetic relationship among Boraginaceae species and the maternal lineages of purple gromwells.</title>
        <authorList>
            <person name="Okada T."/>
            <person name="Watanabe K."/>
        </authorList>
    </citation>
    <scope>NUCLEOTIDE SEQUENCE [LARGE SCALE GENOMIC DNA]</scope>
</reference>
<accession>A0AAV3R3H9</accession>
<dbReference type="EMBL" id="BAABME010007279">
    <property type="protein sequence ID" value="GAA0170528.1"/>
    <property type="molecule type" value="Genomic_DNA"/>
</dbReference>
<dbReference type="PANTHER" id="PTHR35474:SF3">
    <property type="entry name" value="PROTEIN SHORT HYPOCOTYL IN WHITE LIGHT 1"/>
    <property type="match status" value="1"/>
</dbReference>
<keyword evidence="1" id="KW-0812">Transmembrane</keyword>
<dbReference type="GO" id="GO:0010100">
    <property type="term" value="P:negative regulation of photomorphogenesis"/>
    <property type="evidence" value="ECO:0007669"/>
    <property type="project" value="InterPro"/>
</dbReference>
<keyword evidence="1" id="KW-0472">Membrane</keyword>
<sequence>MARVATAISTSPFNSHPLLPFTEHHVVHFPVFHYKTSACPKLSICYAKFSGSIREEVDDINGAFFEGDELMEDESDDEEDTESSIDLFLKFLGSMFKKVSRRARKASRSLLPDIIPPQLVSFSVDGVLLLASLSFLKALLEVVCNLGGTVFAAILSVRVIWLAISYFQSTSDGYNQSASSYGRSQPVS</sequence>
<dbReference type="GO" id="GO:0009787">
    <property type="term" value="P:regulation of abscisic acid-activated signaling pathway"/>
    <property type="evidence" value="ECO:0007669"/>
    <property type="project" value="InterPro"/>
</dbReference>